<proteinExistence type="predicted"/>
<keyword evidence="1" id="KW-1133">Transmembrane helix</keyword>
<keyword evidence="1" id="KW-0472">Membrane</keyword>
<dbReference type="EMBL" id="WNXQ01000001">
    <property type="protein sequence ID" value="MWB76701.1"/>
    <property type="molecule type" value="Genomic_DNA"/>
</dbReference>
<dbReference type="InterPro" id="IPR036927">
    <property type="entry name" value="Cyt_c_oxase-like_su1_sf"/>
</dbReference>
<dbReference type="Gene3D" id="1.20.210.10">
    <property type="entry name" value="Cytochrome c oxidase-like, subunit I domain"/>
    <property type="match status" value="1"/>
</dbReference>
<evidence type="ECO:0000313" key="3">
    <source>
        <dbReference type="Proteomes" id="UP000443843"/>
    </source>
</evidence>
<comment type="caution">
    <text evidence="2">The sequence shown here is derived from an EMBL/GenBank/DDBJ whole genome shotgun (WGS) entry which is preliminary data.</text>
</comment>
<dbReference type="RefSeq" id="WP_160380835.1">
    <property type="nucleotide sequence ID" value="NZ_WNXQ01000001.1"/>
</dbReference>
<feature type="transmembrane region" description="Helical" evidence="1">
    <location>
        <begin position="39"/>
        <end position="58"/>
    </location>
</feature>
<dbReference type="Proteomes" id="UP000443843">
    <property type="component" value="Unassembled WGS sequence"/>
</dbReference>
<dbReference type="AlphaFoldDB" id="A0A844W1M1"/>
<accession>A0A844W1M1</accession>
<name>A0A844W1M1_9RHOB</name>
<protein>
    <submittedName>
        <fullName evidence="2">Uncharacterized protein</fullName>
    </submittedName>
</protein>
<gene>
    <name evidence="2" type="ORF">GLS40_01540</name>
</gene>
<reference evidence="2 3" key="1">
    <citation type="submission" date="2019-11" db="EMBL/GenBank/DDBJ databases">
        <title>Pseudooceanicola pacifica sp. nov., isolated from deep-sea sediment of the Pacific Ocean.</title>
        <authorList>
            <person name="Lyu L."/>
        </authorList>
    </citation>
    <scope>NUCLEOTIDE SEQUENCE [LARGE SCALE GENOMIC DNA]</scope>
    <source>
        <strain evidence="2 3">216_PA32_1</strain>
    </source>
</reference>
<feature type="transmembrane region" description="Helical" evidence="1">
    <location>
        <begin position="70"/>
        <end position="90"/>
    </location>
</feature>
<keyword evidence="3" id="KW-1185">Reference proteome</keyword>
<feature type="transmembrane region" description="Helical" evidence="1">
    <location>
        <begin position="96"/>
        <end position="118"/>
    </location>
</feature>
<evidence type="ECO:0000256" key="1">
    <source>
        <dbReference type="SAM" id="Phobius"/>
    </source>
</evidence>
<organism evidence="2 3">
    <name type="scientific">Pseudooceanicola pacificus</name>
    <dbReference type="NCBI Taxonomy" id="2676438"/>
    <lineage>
        <taxon>Bacteria</taxon>
        <taxon>Pseudomonadati</taxon>
        <taxon>Pseudomonadota</taxon>
        <taxon>Alphaproteobacteria</taxon>
        <taxon>Rhodobacterales</taxon>
        <taxon>Paracoccaceae</taxon>
        <taxon>Pseudooceanicola</taxon>
    </lineage>
</organism>
<sequence length="124" mass="12868">MNGIAFVFVVAGVVCALIGMAWGIHMSASGNHLMAPAHAHLNLLGWVSLSLFGIYYHLVPAAASGLLAKVHCAVALAGVAIIVPGIYMAITESGETLAKLGSILSILSMLIFLIVVLTSRRKTA</sequence>
<dbReference type="SUPFAM" id="SSF81442">
    <property type="entry name" value="Cytochrome c oxidase subunit I-like"/>
    <property type="match status" value="1"/>
</dbReference>
<keyword evidence="1" id="KW-0812">Transmembrane</keyword>
<evidence type="ECO:0000313" key="2">
    <source>
        <dbReference type="EMBL" id="MWB76701.1"/>
    </source>
</evidence>